<evidence type="ECO:0000256" key="5">
    <source>
        <dbReference type="ARBA" id="ARBA00023001"/>
    </source>
</evidence>
<keyword evidence="11" id="KW-0732">Signal</keyword>
<protein>
    <recommendedName>
        <fullName evidence="3 9">Cellulase</fullName>
        <ecNumber evidence="3 9">3.2.1.4</ecNumber>
    </recommendedName>
</protein>
<evidence type="ECO:0000256" key="2">
    <source>
        <dbReference type="ARBA" id="ARBA00007793"/>
    </source>
</evidence>
<feature type="active site" description="Nucleophile" evidence="9">
    <location>
        <position position="41"/>
    </location>
</feature>
<keyword evidence="8" id="KW-0624">Polysaccharide degradation</keyword>
<dbReference type="CDD" id="cd22278">
    <property type="entry name" value="DPBB_GH45_endoglucanase"/>
    <property type="match status" value="1"/>
</dbReference>
<evidence type="ECO:0000256" key="7">
    <source>
        <dbReference type="ARBA" id="ARBA00023295"/>
    </source>
</evidence>
<evidence type="ECO:0000256" key="9">
    <source>
        <dbReference type="PROSITE-ProRule" id="PRU10069"/>
    </source>
</evidence>
<keyword evidence="4" id="KW-0378">Hydrolase</keyword>
<dbReference type="OMA" id="HATHEGI"/>
<dbReference type="SUPFAM" id="SSF50685">
    <property type="entry name" value="Barwin-like endoglucanases"/>
    <property type="match status" value="1"/>
</dbReference>
<evidence type="ECO:0000256" key="1">
    <source>
        <dbReference type="ARBA" id="ARBA00000966"/>
    </source>
</evidence>
<keyword evidence="14" id="KW-1185">Reference proteome</keyword>
<evidence type="ECO:0000256" key="11">
    <source>
        <dbReference type="SAM" id="SignalP"/>
    </source>
</evidence>
<keyword evidence="7" id="KW-0326">Glycosidase</keyword>
<reference evidence="13 14" key="1">
    <citation type="submission" date="2015-12" db="EMBL/GenBank/DDBJ databases">
        <title>The genome of Folsomia candida.</title>
        <authorList>
            <person name="Faddeeva A."/>
            <person name="Derks M.F."/>
            <person name="Anvar Y."/>
            <person name="Smit S."/>
            <person name="Van Straalen N."/>
            <person name="Roelofs D."/>
        </authorList>
    </citation>
    <scope>NUCLEOTIDE SEQUENCE [LARGE SCALE GENOMIC DNA]</scope>
    <source>
        <strain evidence="13 14">VU population</strain>
        <tissue evidence="13">Whole body</tissue>
    </source>
</reference>
<evidence type="ECO:0000256" key="10">
    <source>
        <dbReference type="SAM" id="MobiDB-lite"/>
    </source>
</evidence>
<feature type="domain" description="Glycosyl hydrolases family 45 active site" evidence="12">
    <location>
        <begin position="36"/>
        <end position="47"/>
    </location>
</feature>
<dbReference type="PROSITE" id="PS01140">
    <property type="entry name" value="GLYCOSYL_HYDROL_F45"/>
    <property type="match status" value="1"/>
</dbReference>
<dbReference type="Gene3D" id="2.40.40.10">
    <property type="entry name" value="RlpA-like domain"/>
    <property type="match status" value="1"/>
</dbReference>
<dbReference type="OrthoDB" id="102511at2759"/>
<evidence type="ECO:0000256" key="8">
    <source>
        <dbReference type="ARBA" id="ARBA00023326"/>
    </source>
</evidence>
<keyword evidence="6" id="KW-0119">Carbohydrate metabolism</keyword>
<keyword evidence="5" id="KW-0136">Cellulose degradation</keyword>
<comment type="similarity">
    <text evidence="2">Belongs to the glycosyl hydrolase 45 (cellulase K) family.</text>
</comment>
<dbReference type="Proteomes" id="UP000198287">
    <property type="component" value="Unassembled WGS sequence"/>
</dbReference>
<dbReference type="InterPro" id="IPR000334">
    <property type="entry name" value="Glyco_hydro_45"/>
</dbReference>
<evidence type="ECO:0000259" key="12">
    <source>
        <dbReference type="PROSITE" id="PS01140"/>
    </source>
</evidence>
<dbReference type="STRING" id="158441.A0A226ETX3"/>
<organism evidence="13 14">
    <name type="scientific">Folsomia candida</name>
    <name type="common">Springtail</name>
    <dbReference type="NCBI Taxonomy" id="158441"/>
    <lineage>
        <taxon>Eukaryota</taxon>
        <taxon>Metazoa</taxon>
        <taxon>Ecdysozoa</taxon>
        <taxon>Arthropoda</taxon>
        <taxon>Hexapoda</taxon>
        <taxon>Collembola</taxon>
        <taxon>Entomobryomorpha</taxon>
        <taxon>Isotomoidea</taxon>
        <taxon>Isotomidae</taxon>
        <taxon>Proisotominae</taxon>
        <taxon>Folsomia</taxon>
    </lineage>
</organism>
<comment type="caution">
    <text evidence="13">The sequence shown here is derived from an EMBL/GenBank/DDBJ whole genome shotgun (WGS) entry which is preliminary data.</text>
</comment>
<evidence type="ECO:0000256" key="6">
    <source>
        <dbReference type="ARBA" id="ARBA00023277"/>
    </source>
</evidence>
<evidence type="ECO:0000313" key="13">
    <source>
        <dbReference type="EMBL" id="OXA60969.1"/>
    </source>
</evidence>
<feature type="compositionally biased region" description="Low complexity" evidence="10">
    <location>
        <begin position="250"/>
        <end position="275"/>
    </location>
</feature>
<dbReference type="GO" id="GO:0030245">
    <property type="term" value="P:cellulose catabolic process"/>
    <property type="evidence" value="ECO:0007669"/>
    <property type="project" value="UniProtKB-KW"/>
</dbReference>
<evidence type="ECO:0000313" key="14">
    <source>
        <dbReference type="Proteomes" id="UP000198287"/>
    </source>
</evidence>
<dbReference type="PANTHER" id="PTHR39730">
    <property type="entry name" value="ENDOGLUCANASE 1"/>
    <property type="match status" value="1"/>
</dbReference>
<dbReference type="GO" id="GO:0008810">
    <property type="term" value="F:cellulase activity"/>
    <property type="evidence" value="ECO:0007669"/>
    <property type="project" value="UniProtKB-EC"/>
</dbReference>
<dbReference type="InterPro" id="IPR052288">
    <property type="entry name" value="GH45_Enzymes"/>
</dbReference>
<dbReference type="EC" id="3.2.1.4" evidence="3 9"/>
<name>A0A226ETX3_FOLCA</name>
<feature type="chain" id="PRO_5012714222" description="Cellulase" evidence="11">
    <location>
        <begin position="31"/>
        <end position="1774"/>
    </location>
</feature>
<evidence type="ECO:0000256" key="3">
    <source>
        <dbReference type="ARBA" id="ARBA00012601"/>
    </source>
</evidence>
<feature type="signal peptide" evidence="11">
    <location>
        <begin position="1"/>
        <end position="30"/>
    </location>
</feature>
<feature type="region of interest" description="Disordered" evidence="10">
    <location>
        <begin position="236"/>
        <end position="280"/>
    </location>
</feature>
<dbReference type="EMBL" id="LNIX01000002">
    <property type="protein sequence ID" value="OXA60969.1"/>
    <property type="molecule type" value="Genomic_DNA"/>
</dbReference>
<gene>
    <name evidence="13" type="ORF">Fcan01_05192</name>
</gene>
<dbReference type="PANTHER" id="PTHR39730:SF1">
    <property type="entry name" value="ENDOGLUCANASE 1"/>
    <property type="match status" value="1"/>
</dbReference>
<sequence length="1774" mass="200113">MVDLFLILLKQNIMKTLVLFALVLLGVAHGQQNGRTTRYWDCCKPSCGWGDKGPVNKPVDTCEADGVRVIDVNAQSGCNGGPSYTCNNNQPWAVNDNLAYGFAAAYLSNQGEWDWCCACYELNFLTGPVQGKKLIVQVTNTGGDLGENHFDILMPGGGVGLFNGCQPQWGAPDAGWGGMSTSEDHELRVQWPYKYLWNVLRGASIVADDDVILEELRVSYERIILALTQFAHAEKPNEDAVPTTTTDVPNPSTSTASSSSAPTTTAAGTTGNASSEKLDNEKKLRKRISAQLELDENVAWDIFCSYMMFEYRGGSTSFEKLLEAPRVSTDFLTDLQQYYQNERLSVVLVIQAIFGYASQPGHKYNNIFQSVCEWVKQDGATKLTANLVKSLDLSRNSQEEIQVLHALSVFIYHMPSPGIEDFCKEFKSFRPGRKDKKVMLAEAALMFTLMNFPLLQEAEEEVSAALRMAVENLLEASAEDLLMNDFNKGSVLSGYFSTCFQKNVKVKGILGHPKHQLDTTFSTMLEIAQTYSTKSVENNRNNLSNVILKSLLFALRALATRLTEERIFRCGTSDDFYQLATVLLNHSEVAAILCSDEGSVLQLMVFSAMSEFPLKVKNMTEIWGSLCAANACLHQNQCIPLLKDYCKMVTTLAECVEDPDSIKEILSLNSNGYKLVAPRVVAGVRLPTGTELDHMQEDPEKNVFTLYWRIPDNVVIDVFSVINSQRLIPIATHLQSGAMGQAPITEMVKWVHDENENVWSVLKFLIKYASCAPAITETLSQLYEPMAFIVFKTLDYINQWETKSELCSKLIELLVAANKFGVQKWSHVYFSEVWPTRIESSSFIADIIMGYESVANNECLVTISFLQSIQTFFKGGAGVVQFASDIEEKIAYHAIDFLNENVFHSFTRWRFSTAEAKHKILLYCLKVYSLVFDVQSQDWAQLKDACAISLLSPNSSLMSVLSASEDGLQVCVLQPTKENWLIPEIIYESLAVLLKLFQFQRESIRLVDESLGSTLVQKLGRFARHRLDYKIPTLSMAILKKIAEEMNMSLLSCFGSEEVAFRDLISQRLEFRSEDVNLKVSILDFLTVAAHTQPGLIQFIFMDDFLAQKIIDLPTEKDEGLALSVLCFLRALFRKGASVMKKCQNLWDNMFHPINQLRPGGRLKIITCTLNIASLELFRFGIINTKFGIEIKSLLKEENFFRLLQMPLSQPGEQSTKCLLAFKHFISVVLHRNDLEDTFKDDMKKRLLDVISQPYWAMKEDEITDPHASKVMMDLICQLVNSISDVGYINTYLVNLSGRLSKHFFEDTAPVQISTLRLVNICMKKVPNGKMETTTLENIIRVIAHILDNASKVFKHVDASLDSIGPLITLSASIIITTIKTVDGQEWQPLFHRYTIPHAIVHATHEGIAKCRKEDIIMELLGVLLKMAEVKECAEALISGLIVEKVFVLVMRNAERSYKEPIETSSREDCSNWTKIYLVSLQLMTQILRTEKIFFVEQCLNLWGSHGSHIVDRLNSLPAMTTACKLNQHDYNFRMMKSLLTFNVYALDAVIAMIPYWKHWTLHNNYEHLQVLDAVFTSMQTSVNLLDQPQFLQSFISHMHSKSSTFLETRPTGQLLELHLKLWDVIHLSTYIFWYLRTWTSDVIENSKILAASNQVAQACITSISKPERRSHTSGGHSHSHVHTHTTIHPVVVASTSSNTARIIDTLERTLSLYLFHGRRVLEHPSVTAKQRQNMMREISIDVGTLCDGTRRVILSHPSELLNKLCNSLESYFK</sequence>
<comment type="catalytic activity">
    <reaction evidence="1 9">
        <text>Endohydrolysis of (1-&gt;4)-beta-D-glucosidic linkages in cellulose, lichenin and cereal beta-D-glucans.</text>
        <dbReference type="EC" id="3.2.1.4"/>
    </reaction>
</comment>
<dbReference type="InterPro" id="IPR036908">
    <property type="entry name" value="RlpA-like_sf"/>
</dbReference>
<evidence type="ECO:0000256" key="4">
    <source>
        <dbReference type="ARBA" id="ARBA00022801"/>
    </source>
</evidence>
<proteinExistence type="inferred from homology"/>
<accession>A0A226ETX3</accession>
<dbReference type="Pfam" id="PF02015">
    <property type="entry name" value="Glyco_hydro_45"/>
    <property type="match status" value="1"/>
</dbReference>